<dbReference type="InterPro" id="IPR009339">
    <property type="entry name" value="DUF998"/>
</dbReference>
<feature type="transmembrane region" description="Helical" evidence="2">
    <location>
        <begin position="189"/>
        <end position="210"/>
    </location>
</feature>
<dbReference type="Pfam" id="PF06197">
    <property type="entry name" value="DUF998"/>
    <property type="match status" value="1"/>
</dbReference>
<gene>
    <name evidence="3" type="ORF">SMF913_25505</name>
</gene>
<name>A0A2J7YPT5_STRMQ</name>
<keyword evidence="2" id="KW-1133">Transmembrane helix</keyword>
<protein>
    <recommendedName>
        <fullName evidence="5">DUF998 domain-containing protein</fullName>
    </recommendedName>
</protein>
<dbReference type="Proteomes" id="UP000236520">
    <property type="component" value="Unassembled WGS sequence"/>
</dbReference>
<dbReference type="AlphaFoldDB" id="A0A2J7YPT5"/>
<evidence type="ECO:0000256" key="2">
    <source>
        <dbReference type="SAM" id="Phobius"/>
    </source>
</evidence>
<organism evidence="3 4">
    <name type="scientific">Streptomyces malaysiensis</name>
    <dbReference type="NCBI Taxonomy" id="92644"/>
    <lineage>
        <taxon>Bacteria</taxon>
        <taxon>Bacillati</taxon>
        <taxon>Actinomycetota</taxon>
        <taxon>Actinomycetes</taxon>
        <taxon>Kitasatosporales</taxon>
        <taxon>Streptomycetaceae</taxon>
        <taxon>Streptomyces</taxon>
        <taxon>Streptomyces violaceusniger group</taxon>
    </lineage>
</organism>
<feature type="transmembrane region" description="Helical" evidence="2">
    <location>
        <begin position="154"/>
        <end position="177"/>
    </location>
</feature>
<feature type="region of interest" description="Disordered" evidence="1">
    <location>
        <begin position="1"/>
        <end position="27"/>
    </location>
</feature>
<dbReference type="EMBL" id="LJIW01000002">
    <property type="protein sequence ID" value="PNG90040.1"/>
    <property type="molecule type" value="Genomic_DNA"/>
</dbReference>
<feature type="transmembrane region" description="Helical" evidence="2">
    <location>
        <begin position="121"/>
        <end position="142"/>
    </location>
</feature>
<sequence>MTETTHSRATPEGPMNAAGHEMPASDAHLPPRRGTAGAFLVAGPAIFLLGEFIAAAAWTDPSYSYTHHFISNLGVHGPSTLFGQYMYSPLAWVMNTGFFLFGITILAGVATLRDPSGGRRWATLVPATLLAVGGVLLALFPGSGEALEDGTGEFHSMGAFAGFIGGNALAIVLGRGWRRIGGSPRMGRALITVGVIGLLSTVLYLAMIFTAGETPIGIIGLIERGAVHPFLIGLICAGASLRKRQTVNAPLAPSSTTGQAA</sequence>
<comment type="caution">
    <text evidence="3">The sequence shown here is derived from an EMBL/GenBank/DDBJ whole genome shotgun (WGS) entry which is preliminary data.</text>
</comment>
<evidence type="ECO:0000313" key="3">
    <source>
        <dbReference type="EMBL" id="PNG90040.1"/>
    </source>
</evidence>
<evidence type="ECO:0000313" key="4">
    <source>
        <dbReference type="Proteomes" id="UP000236520"/>
    </source>
</evidence>
<feature type="transmembrane region" description="Helical" evidence="2">
    <location>
        <begin position="90"/>
        <end position="109"/>
    </location>
</feature>
<feature type="transmembrane region" description="Helical" evidence="2">
    <location>
        <begin position="216"/>
        <end position="241"/>
    </location>
</feature>
<evidence type="ECO:0000256" key="1">
    <source>
        <dbReference type="SAM" id="MobiDB-lite"/>
    </source>
</evidence>
<keyword evidence="2" id="KW-0472">Membrane</keyword>
<proteinExistence type="predicted"/>
<keyword evidence="2" id="KW-0812">Transmembrane</keyword>
<dbReference type="RefSeq" id="WP_250850783.1">
    <property type="nucleotide sequence ID" value="NZ_LJIW01000002.1"/>
</dbReference>
<accession>A0A2J7YPT5</accession>
<reference evidence="3 4" key="1">
    <citation type="submission" date="2015-09" db="EMBL/GenBank/DDBJ databases">
        <title>Genome sequence, genome mining and natural product profiling of a biocontrol bacterium Streptomyces malaysiensis F913.</title>
        <authorList>
            <person name="Xu Y."/>
            <person name="Wei J."/>
            <person name="Xie J."/>
            <person name="Li T."/>
            <person name="Zhou Z."/>
        </authorList>
    </citation>
    <scope>NUCLEOTIDE SEQUENCE [LARGE SCALE GENOMIC DNA]</scope>
    <source>
        <strain evidence="3 4">F913</strain>
    </source>
</reference>
<feature type="transmembrane region" description="Helical" evidence="2">
    <location>
        <begin position="38"/>
        <end position="58"/>
    </location>
</feature>
<evidence type="ECO:0008006" key="5">
    <source>
        <dbReference type="Google" id="ProtNLM"/>
    </source>
</evidence>
<keyword evidence="4" id="KW-1185">Reference proteome</keyword>